<feature type="transmembrane region" description="Helical" evidence="8">
    <location>
        <begin position="308"/>
        <end position="327"/>
    </location>
</feature>
<dbReference type="PANTHER" id="PTHR43341:SF36">
    <property type="entry name" value="PROLINE-SPECIFIC PERMEASE"/>
    <property type="match status" value="1"/>
</dbReference>
<dbReference type="Gene3D" id="1.20.1740.10">
    <property type="entry name" value="Amino acid/polyamine transporter I"/>
    <property type="match status" value="1"/>
</dbReference>
<dbReference type="PIRSF" id="PIRSF006060">
    <property type="entry name" value="AA_transporter"/>
    <property type="match status" value="1"/>
</dbReference>
<dbReference type="GO" id="GO:0015171">
    <property type="term" value="F:amino acid transmembrane transporter activity"/>
    <property type="evidence" value="ECO:0007669"/>
    <property type="project" value="TreeGrafter"/>
</dbReference>
<evidence type="ECO:0000256" key="7">
    <source>
        <dbReference type="SAM" id="MobiDB-lite"/>
    </source>
</evidence>
<dbReference type="PROSITE" id="PS00218">
    <property type="entry name" value="AMINO_ACID_PERMEASE_1"/>
    <property type="match status" value="1"/>
</dbReference>
<dbReference type="InterPro" id="IPR004841">
    <property type="entry name" value="AA-permease/SLC12A_dom"/>
</dbReference>
<proteinExistence type="predicted"/>
<reference evidence="10" key="1">
    <citation type="submission" date="2023-11" db="EMBL/GenBank/DDBJ databases">
        <title>The genome sequences of three competitors of mushroom-forming fungi.</title>
        <authorList>
            <person name="Beijen E."/>
            <person name="Ohm R.A."/>
        </authorList>
    </citation>
    <scope>NUCLEOTIDE SEQUENCE</scope>
    <source>
        <strain evidence="10">CBS 100526</strain>
    </source>
</reference>
<feature type="transmembrane region" description="Helical" evidence="8">
    <location>
        <begin position="189"/>
        <end position="207"/>
    </location>
</feature>
<dbReference type="EMBL" id="JAWRVG010000017">
    <property type="protein sequence ID" value="KAK4074446.1"/>
    <property type="molecule type" value="Genomic_DNA"/>
</dbReference>
<gene>
    <name evidence="10" type="ORF">Triagg1_5042</name>
</gene>
<organism evidence="10 11">
    <name type="scientific">Trichoderma aggressivum f. europaeum</name>
    <dbReference type="NCBI Taxonomy" id="173218"/>
    <lineage>
        <taxon>Eukaryota</taxon>
        <taxon>Fungi</taxon>
        <taxon>Dikarya</taxon>
        <taxon>Ascomycota</taxon>
        <taxon>Pezizomycotina</taxon>
        <taxon>Sordariomycetes</taxon>
        <taxon>Hypocreomycetidae</taxon>
        <taxon>Hypocreales</taxon>
        <taxon>Hypocreaceae</taxon>
        <taxon>Trichoderma</taxon>
    </lineage>
</organism>
<evidence type="ECO:0000256" key="2">
    <source>
        <dbReference type="ARBA" id="ARBA00022448"/>
    </source>
</evidence>
<evidence type="ECO:0000256" key="6">
    <source>
        <dbReference type="ARBA" id="ARBA00023136"/>
    </source>
</evidence>
<name>A0AAE1LZP6_9HYPO</name>
<dbReference type="InterPro" id="IPR050524">
    <property type="entry name" value="APC_YAT"/>
</dbReference>
<feature type="transmembrane region" description="Helical" evidence="8">
    <location>
        <begin position="434"/>
        <end position="457"/>
    </location>
</feature>
<feature type="transmembrane region" description="Helical" evidence="8">
    <location>
        <begin position="274"/>
        <end position="296"/>
    </location>
</feature>
<keyword evidence="2" id="KW-0813">Transport</keyword>
<evidence type="ECO:0000313" key="11">
    <source>
        <dbReference type="Proteomes" id="UP001273209"/>
    </source>
</evidence>
<evidence type="ECO:0000256" key="3">
    <source>
        <dbReference type="ARBA" id="ARBA00022692"/>
    </source>
</evidence>
<dbReference type="InterPro" id="IPR004840">
    <property type="entry name" value="Amino_acid_permease_CS"/>
</dbReference>
<feature type="transmembrane region" description="Helical" evidence="8">
    <location>
        <begin position="478"/>
        <end position="501"/>
    </location>
</feature>
<dbReference type="RefSeq" id="XP_062755867.1">
    <property type="nucleotide sequence ID" value="XM_062899513.1"/>
</dbReference>
<evidence type="ECO:0000313" key="10">
    <source>
        <dbReference type="EMBL" id="KAK4074446.1"/>
    </source>
</evidence>
<keyword evidence="3 8" id="KW-0812">Transmembrane</keyword>
<keyword evidence="6 8" id="KW-0472">Membrane</keyword>
<dbReference type="Pfam" id="PF00324">
    <property type="entry name" value="AA_permease"/>
    <property type="match status" value="1"/>
</dbReference>
<keyword evidence="4" id="KW-0029">Amino-acid transport</keyword>
<dbReference type="GeneID" id="87919418"/>
<evidence type="ECO:0000256" key="8">
    <source>
        <dbReference type="SAM" id="Phobius"/>
    </source>
</evidence>
<protein>
    <recommendedName>
        <fullName evidence="9">Amino acid permease/ SLC12A domain-containing protein</fullName>
    </recommendedName>
</protein>
<comment type="subcellular location">
    <subcellularLocation>
        <location evidence="1">Membrane</location>
        <topology evidence="1">Multi-pass membrane protein</topology>
    </subcellularLocation>
</comment>
<comment type="caution">
    <text evidence="10">The sequence shown here is derived from an EMBL/GenBank/DDBJ whole genome shotgun (WGS) entry which is preliminary data.</text>
</comment>
<evidence type="ECO:0000259" key="9">
    <source>
        <dbReference type="Pfam" id="PF00324"/>
    </source>
</evidence>
<dbReference type="PANTHER" id="PTHR43341">
    <property type="entry name" value="AMINO ACID PERMEASE"/>
    <property type="match status" value="1"/>
</dbReference>
<sequence length="575" mass="63492">MEKKYGSGPDDAYDVNVEASSPNDNTDFTFAHDGEQLKRGLKSRHLQFLALGGAIGTGLFVGSGGILADTGPAPLFMAYISMSMIVYIVMNVLAEMTVYLPFRGVTIPYYVSRFVDPSLGFAAGWNYWYAYTMLVAAEASAAAIVLDYWKAHVNVAVWIAIVLLVLLGLNLFAAAIFGEAEFIFASIKLIALFVLCIIGIVLFFGGGPNQHHVLGFHYWNDPGAFVEYNAKGATGRFLGYWHAFVKAGMFDQTFINIHLPYTTKSCAVKLTVDLFTGFAFITSPELIAIAAGEAVSPRRNLKKAARRFTFRLALFYGVSSLIIGIIVPSNDSRLLGASNASASPFVIGIQNAGIPVLNHIINAVILTSAWSAGNSFLYSASRVLYSMAINGQAPKLFALTNRLGVPWVAVLFTWAFSLLAFLNVNNSGATVFNWFVNISTISGFLAWIVIMVTYLRFRKAIIFNNLWGELPYKTPLQPYGTYAALFVISILTLTNGFQVFIGDNWNVSDFLAAYITLPIFFVLYVGHKIWKRTPFCIRTPEVDVITGKKEMDEMEAMDQPPVPKNFLQKIWFWLA</sequence>
<dbReference type="Proteomes" id="UP001273209">
    <property type="component" value="Unassembled WGS sequence"/>
</dbReference>
<feature type="region of interest" description="Disordered" evidence="7">
    <location>
        <begin position="1"/>
        <end position="20"/>
    </location>
</feature>
<feature type="transmembrane region" description="Helical" evidence="8">
    <location>
        <begin position="399"/>
        <end position="422"/>
    </location>
</feature>
<feature type="transmembrane region" description="Helical" evidence="8">
    <location>
        <begin position="360"/>
        <end position="378"/>
    </location>
</feature>
<evidence type="ECO:0000256" key="1">
    <source>
        <dbReference type="ARBA" id="ARBA00004141"/>
    </source>
</evidence>
<dbReference type="AlphaFoldDB" id="A0AAE1LZP6"/>
<keyword evidence="5 8" id="KW-1133">Transmembrane helix</keyword>
<feature type="transmembrane region" description="Helical" evidence="8">
    <location>
        <begin position="48"/>
        <end position="68"/>
    </location>
</feature>
<feature type="transmembrane region" description="Helical" evidence="8">
    <location>
        <begin position="507"/>
        <end position="525"/>
    </location>
</feature>
<feature type="transmembrane region" description="Helical" evidence="8">
    <location>
        <begin position="74"/>
        <end position="94"/>
    </location>
</feature>
<feature type="transmembrane region" description="Helical" evidence="8">
    <location>
        <begin position="128"/>
        <end position="149"/>
    </location>
</feature>
<feature type="transmembrane region" description="Helical" evidence="8">
    <location>
        <begin position="155"/>
        <end position="177"/>
    </location>
</feature>
<keyword evidence="11" id="KW-1185">Reference proteome</keyword>
<accession>A0AAE1LZP6</accession>
<evidence type="ECO:0000256" key="5">
    <source>
        <dbReference type="ARBA" id="ARBA00022989"/>
    </source>
</evidence>
<evidence type="ECO:0000256" key="4">
    <source>
        <dbReference type="ARBA" id="ARBA00022970"/>
    </source>
</evidence>
<dbReference type="GO" id="GO:0016020">
    <property type="term" value="C:membrane"/>
    <property type="evidence" value="ECO:0007669"/>
    <property type="project" value="UniProtKB-SubCell"/>
</dbReference>
<feature type="domain" description="Amino acid permease/ SLC12A" evidence="9">
    <location>
        <begin position="45"/>
        <end position="535"/>
    </location>
</feature>